<comment type="caution">
    <text evidence="1">The sequence shown here is derived from an EMBL/GenBank/DDBJ whole genome shotgun (WGS) entry which is preliminary data.</text>
</comment>
<keyword evidence="2" id="KW-1185">Reference proteome</keyword>
<proteinExistence type="predicted"/>
<dbReference type="Proteomes" id="UP000499080">
    <property type="component" value="Unassembled WGS sequence"/>
</dbReference>
<dbReference type="EMBL" id="BGPR01012735">
    <property type="protein sequence ID" value="GBN57418.1"/>
    <property type="molecule type" value="Genomic_DNA"/>
</dbReference>
<dbReference type="AlphaFoldDB" id="A0A4Y2PZW2"/>
<name>A0A4Y2PZW2_ARAVE</name>
<organism evidence="1 2">
    <name type="scientific">Araneus ventricosus</name>
    <name type="common">Orbweaver spider</name>
    <name type="synonym">Epeira ventricosa</name>
    <dbReference type="NCBI Taxonomy" id="182803"/>
    <lineage>
        <taxon>Eukaryota</taxon>
        <taxon>Metazoa</taxon>
        <taxon>Ecdysozoa</taxon>
        <taxon>Arthropoda</taxon>
        <taxon>Chelicerata</taxon>
        <taxon>Arachnida</taxon>
        <taxon>Araneae</taxon>
        <taxon>Araneomorphae</taxon>
        <taxon>Entelegynae</taxon>
        <taxon>Araneoidea</taxon>
        <taxon>Araneidae</taxon>
        <taxon>Araneus</taxon>
    </lineage>
</organism>
<accession>A0A4Y2PZW2</accession>
<protein>
    <submittedName>
        <fullName evidence="1">Uncharacterized protein</fullName>
    </submittedName>
</protein>
<evidence type="ECO:0000313" key="2">
    <source>
        <dbReference type="Proteomes" id="UP000499080"/>
    </source>
</evidence>
<gene>
    <name evidence="1" type="ORF">AVEN_72196_1</name>
</gene>
<evidence type="ECO:0000313" key="1">
    <source>
        <dbReference type="EMBL" id="GBN57418.1"/>
    </source>
</evidence>
<sequence length="100" mass="11098">MPAWCESMERGILSQMSSASSESGWKFGGPSQNIPQVALKRAVNITKINLLYFIHFSQFVFHCWNGTGCPLSGSHESLGSNFIGAHLLFHIDISRWISTP</sequence>
<reference evidence="1 2" key="1">
    <citation type="journal article" date="2019" name="Sci. Rep.">
        <title>Orb-weaving spider Araneus ventricosus genome elucidates the spidroin gene catalogue.</title>
        <authorList>
            <person name="Kono N."/>
            <person name="Nakamura H."/>
            <person name="Ohtoshi R."/>
            <person name="Moran D.A.P."/>
            <person name="Shinohara A."/>
            <person name="Yoshida Y."/>
            <person name="Fujiwara M."/>
            <person name="Mori M."/>
            <person name="Tomita M."/>
            <person name="Arakawa K."/>
        </authorList>
    </citation>
    <scope>NUCLEOTIDE SEQUENCE [LARGE SCALE GENOMIC DNA]</scope>
</reference>